<dbReference type="SUPFAM" id="SSF49599">
    <property type="entry name" value="TRAF domain-like"/>
    <property type="match status" value="2"/>
</dbReference>
<dbReference type="AlphaFoldDB" id="A0A8J2H2E1"/>
<evidence type="ECO:0000313" key="4">
    <source>
        <dbReference type="Proteomes" id="UP000786811"/>
    </source>
</evidence>
<name>A0A8J2H2E1_COTCN</name>
<dbReference type="Gene3D" id="3.30.710.10">
    <property type="entry name" value="Potassium Channel Kv1.1, Chain A"/>
    <property type="match status" value="2"/>
</dbReference>
<dbReference type="InterPro" id="IPR002083">
    <property type="entry name" value="MATH/TRAF_dom"/>
</dbReference>
<dbReference type="InterPro" id="IPR011333">
    <property type="entry name" value="SKP1/BTB/POZ_sf"/>
</dbReference>
<dbReference type="Gene3D" id="2.60.210.10">
    <property type="entry name" value="Apoptosis, Tumor Necrosis Factor Receptor Associated Protein 2, Chain A"/>
    <property type="match status" value="2"/>
</dbReference>
<dbReference type="EMBL" id="CAJNRD030001116">
    <property type="protein sequence ID" value="CAG5075200.1"/>
    <property type="molecule type" value="Genomic_DNA"/>
</dbReference>
<dbReference type="Proteomes" id="UP000786811">
    <property type="component" value="Unassembled WGS sequence"/>
</dbReference>
<sequence length="673" mass="77485">MIKTGCSYSVKHSIVYEWKINEITSFLNAAKHSEDVEEMNSPKFSTGAKIKDSWNLQLRVAKDSDSSNKKSWMSLYVKSNIDTKIRASFAFSMVNNKKERAYIDIDTNLVIGIDLKAVQSSRFFNHLGKYWGFKNVITIDKLLEKKQEFLPNDVLTVCVDLTVYDDYLEIKNQIAPLRVGDKKFDAHKFILTTRSCVFEAMFSYDMKEKKENEITIIDIDGEVFEKLLEYIYTDKVEDLNIFAEGLLEASDKYQLQGLKEICEDSLARNISIENAIRVLILADRHSAKQLKEVVDNYVVSNFVKFKNTEDFKALKEGYSFSVEHSIVYEWKTNGITSFLDAAKYSEELEMMNSPKFSTGAKMNDSWYLQLSIKKDSNSLNSKSCMSLYLKSKIDMKVRVMFAVFILNNKKERMYMTIDNNLVIDVDSKANQFGRFFQYSADNWGFSNVIEINELLAKKEEFLPNDILTVCVDLTVYDDYLDVNNSINSMKITAEKLSEDFEKLLIFKKNSDVVILVGDKKFDAHKLILTTRSCVFEAMFSYDMKEKKENEVTITDIDCEVFEKLLEYIYTDKVENLDIFAEGLLDASDKYQLRGLKEICEDSLAKTISIENAIRILILADRHNATRLKEFAMNYAVINLANLKNTGDYEALGKFQPSLALALLQKYVDGIKTN</sequence>
<dbReference type="PANTHER" id="PTHR24413">
    <property type="entry name" value="SPECKLE-TYPE POZ PROTEIN"/>
    <property type="match status" value="1"/>
</dbReference>
<dbReference type="SMART" id="SM00225">
    <property type="entry name" value="BTB"/>
    <property type="match status" value="2"/>
</dbReference>
<accession>A0A8J2H2E1</accession>
<dbReference type="FunFam" id="3.30.710.10:FF:000159">
    <property type="entry name" value="Speckle-type POZ protein B"/>
    <property type="match status" value="1"/>
</dbReference>
<gene>
    <name evidence="3" type="ORF">HICCMSTLAB_LOCUS1354</name>
</gene>
<dbReference type="InterPro" id="IPR008974">
    <property type="entry name" value="TRAF-like"/>
</dbReference>
<feature type="domain" description="BTB" evidence="1">
    <location>
        <begin position="177"/>
        <end position="240"/>
    </location>
</feature>
<feature type="domain" description="MATH" evidence="2">
    <location>
        <begin position="325"/>
        <end position="473"/>
    </location>
</feature>
<dbReference type="OrthoDB" id="684045at2759"/>
<dbReference type="CDD" id="cd14733">
    <property type="entry name" value="BACK"/>
    <property type="match status" value="1"/>
</dbReference>
<feature type="domain" description="MATH" evidence="2">
    <location>
        <begin position="13"/>
        <end position="161"/>
    </location>
</feature>
<dbReference type="PROSITE" id="PS50144">
    <property type="entry name" value="MATH"/>
    <property type="match status" value="2"/>
</dbReference>
<dbReference type="SUPFAM" id="SSF54695">
    <property type="entry name" value="POZ domain"/>
    <property type="match status" value="2"/>
</dbReference>
<evidence type="ECO:0000313" key="3">
    <source>
        <dbReference type="EMBL" id="CAG5075200.1"/>
    </source>
</evidence>
<feature type="domain" description="BTB" evidence="1">
    <location>
        <begin position="510"/>
        <end position="577"/>
    </location>
</feature>
<dbReference type="InterPro" id="IPR000210">
    <property type="entry name" value="BTB/POZ_dom"/>
</dbReference>
<organism evidence="3 4">
    <name type="scientific">Cotesia congregata</name>
    <name type="common">Parasitoid wasp</name>
    <name type="synonym">Apanteles congregatus</name>
    <dbReference type="NCBI Taxonomy" id="51543"/>
    <lineage>
        <taxon>Eukaryota</taxon>
        <taxon>Metazoa</taxon>
        <taxon>Ecdysozoa</taxon>
        <taxon>Arthropoda</taxon>
        <taxon>Hexapoda</taxon>
        <taxon>Insecta</taxon>
        <taxon>Pterygota</taxon>
        <taxon>Neoptera</taxon>
        <taxon>Endopterygota</taxon>
        <taxon>Hymenoptera</taxon>
        <taxon>Apocrita</taxon>
        <taxon>Ichneumonoidea</taxon>
        <taxon>Braconidae</taxon>
        <taxon>Microgastrinae</taxon>
        <taxon>Cotesia</taxon>
    </lineage>
</organism>
<dbReference type="Pfam" id="PF22486">
    <property type="entry name" value="MATH_2"/>
    <property type="match status" value="2"/>
</dbReference>
<dbReference type="Pfam" id="PF00651">
    <property type="entry name" value="BTB"/>
    <property type="match status" value="2"/>
</dbReference>
<keyword evidence="4" id="KW-1185">Reference proteome</keyword>
<evidence type="ECO:0000259" key="2">
    <source>
        <dbReference type="PROSITE" id="PS50144"/>
    </source>
</evidence>
<dbReference type="PROSITE" id="PS50097">
    <property type="entry name" value="BTB"/>
    <property type="match status" value="2"/>
</dbReference>
<protein>
    <submittedName>
        <fullName evidence="3">Similar to spop: Speckle-type POZ protein (Danio rerio)</fullName>
    </submittedName>
</protein>
<evidence type="ECO:0000259" key="1">
    <source>
        <dbReference type="PROSITE" id="PS50097"/>
    </source>
</evidence>
<proteinExistence type="predicted"/>
<dbReference type="GO" id="GO:0030163">
    <property type="term" value="P:protein catabolic process"/>
    <property type="evidence" value="ECO:0007669"/>
    <property type="project" value="UniProtKB-ARBA"/>
</dbReference>
<dbReference type="Gene3D" id="1.25.40.420">
    <property type="match status" value="1"/>
</dbReference>
<reference evidence="3" key="1">
    <citation type="submission" date="2021-04" db="EMBL/GenBank/DDBJ databases">
        <authorList>
            <person name="Chebbi M.A.C M."/>
        </authorList>
    </citation>
    <scope>NUCLEOTIDE SEQUENCE</scope>
</reference>
<comment type="caution">
    <text evidence="3">The sequence shown here is derived from an EMBL/GenBank/DDBJ whole genome shotgun (WGS) entry which is preliminary data.</text>
</comment>